<name>A0A401LEI9_9FIRM</name>
<gene>
    <name evidence="2" type="ORF">KGMB03357_14660</name>
</gene>
<keyword evidence="1" id="KW-1133">Transmembrane helix</keyword>
<sequence>MKDVFDYLEEEDLLRNLPEALPQMEDETAAKRIENLVSERMQAEAKQQKKWQKRRILIAAVCCLVAVGVFARKPIAAYFQRILHYLPGVGVYINDTDAEIYEVQIDNPVQEKDGVRVELKGFYCENNMLKGDFVFTGEGLPTEKNGKDEIVDELSEKYEVTYYYGEKSRVIWFSGCGWHISNEGKVLQYTPHCSERLYLKDGCYDYAFSIKGFDEKIHLKVVKAKTTENPEDLGYSVTKNGTSLIAKANLDGDTIQLEYYQIPSAEVAQAMEDYYQTGIILCPYRFAPLEDYAYIQNAAGERMRGHLESLENGGRYTLKGTEKDFPLTLHHSAYTGTDREKQEVEIPLTEGAELPQMKFHYGTVEFLSAMQEDVIWEDEDSERTEEATKVTVRYKTVPAKGIRKMYAANLRYLKEDDFGVERDWKQTNEFLIQERSVYLPRGKREKLTFSLENPSYWVGGSYDVVIEKPRSKK</sequence>
<reference evidence="2 3" key="1">
    <citation type="submission" date="2018-10" db="EMBL/GenBank/DDBJ databases">
        <title>Draft Genome Sequence of Anaerotignum sp. KCTC 15736.</title>
        <authorList>
            <person name="Choi S.H."/>
            <person name="Kim J.S."/>
            <person name="Kang S.W."/>
            <person name="Lee J.S."/>
            <person name="Park S.H."/>
        </authorList>
    </citation>
    <scope>NUCLEOTIDE SEQUENCE [LARGE SCALE GENOMIC DNA]</scope>
    <source>
        <strain evidence="2 3">KCTC 15736</strain>
    </source>
</reference>
<dbReference type="AlphaFoldDB" id="A0A401LEI9"/>
<evidence type="ECO:0000313" key="3">
    <source>
        <dbReference type="Proteomes" id="UP000287361"/>
    </source>
</evidence>
<feature type="transmembrane region" description="Helical" evidence="1">
    <location>
        <begin position="56"/>
        <end position="75"/>
    </location>
</feature>
<keyword evidence="1" id="KW-0812">Transmembrane</keyword>
<dbReference type="OrthoDB" id="2077304at2"/>
<dbReference type="EMBL" id="BHVZ01000002">
    <property type="protein sequence ID" value="GCB29805.1"/>
    <property type="molecule type" value="Genomic_DNA"/>
</dbReference>
<dbReference type="Proteomes" id="UP000287361">
    <property type="component" value="Unassembled WGS sequence"/>
</dbReference>
<comment type="caution">
    <text evidence="2">The sequence shown here is derived from an EMBL/GenBank/DDBJ whole genome shotgun (WGS) entry which is preliminary data.</text>
</comment>
<evidence type="ECO:0000256" key="1">
    <source>
        <dbReference type="SAM" id="Phobius"/>
    </source>
</evidence>
<organism evidence="2 3">
    <name type="scientific">Anaerotignum faecicola</name>
    <dbReference type="NCBI Taxonomy" id="2358141"/>
    <lineage>
        <taxon>Bacteria</taxon>
        <taxon>Bacillati</taxon>
        <taxon>Bacillota</taxon>
        <taxon>Clostridia</taxon>
        <taxon>Lachnospirales</taxon>
        <taxon>Anaerotignaceae</taxon>
        <taxon>Anaerotignum</taxon>
    </lineage>
</organism>
<keyword evidence="1" id="KW-0472">Membrane</keyword>
<accession>A0A401LEI9</accession>
<keyword evidence="3" id="KW-1185">Reference proteome</keyword>
<proteinExistence type="predicted"/>
<evidence type="ECO:0000313" key="2">
    <source>
        <dbReference type="EMBL" id="GCB29805.1"/>
    </source>
</evidence>
<protein>
    <recommendedName>
        <fullName evidence="4">DUF4179 domain-containing protein</fullName>
    </recommendedName>
</protein>
<evidence type="ECO:0008006" key="4">
    <source>
        <dbReference type="Google" id="ProtNLM"/>
    </source>
</evidence>